<dbReference type="GO" id="GO:0003684">
    <property type="term" value="F:damaged DNA binding"/>
    <property type="evidence" value="ECO:0007669"/>
    <property type="project" value="TreeGrafter"/>
</dbReference>
<dbReference type="PANTHER" id="PTHR15114">
    <property type="entry name" value="REPLICATION PROTEIN A3"/>
    <property type="match status" value="1"/>
</dbReference>
<dbReference type="InterPro" id="IPR013970">
    <property type="entry name" value="Rfa2"/>
</dbReference>
<protein>
    <recommendedName>
        <fullName evidence="6">Replication protein A 14 kDa subunit</fullName>
    </recommendedName>
</protein>
<evidence type="ECO:0000313" key="4">
    <source>
        <dbReference type="EMBL" id="CAG7824642.1"/>
    </source>
</evidence>
<dbReference type="Pfam" id="PF08661">
    <property type="entry name" value="Rep_fac-A_3"/>
    <property type="match status" value="1"/>
</dbReference>
<evidence type="ECO:0000313" key="5">
    <source>
        <dbReference type="Proteomes" id="UP000708208"/>
    </source>
</evidence>
<gene>
    <name evidence="4" type="ORF">AFUS01_LOCUS34790</name>
</gene>
<dbReference type="OrthoDB" id="188186at2759"/>
<dbReference type="PANTHER" id="PTHR15114:SF1">
    <property type="entry name" value="REPLICATION PROTEIN A 14 KDA SUBUNIT"/>
    <property type="match status" value="1"/>
</dbReference>
<name>A0A8J2KWC4_9HEXA</name>
<keyword evidence="5" id="KW-1185">Reference proteome</keyword>
<sequence length="118" mass="12943">MSTEGVARQRVNGALMNQYHGKPICVLGYILKADGGTSFQVKSSDGAQINVRLKQPISEPLSGLVEVYGIGQGKNLVLADGYTTFAEEVSAKFDIVTYNEYVKLINTTDEDNPWKLRT</sequence>
<organism evidence="4 5">
    <name type="scientific">Allacma fusca</name>
    <dbReference type="NCBI Taxonomy" id="39272"/>
    <lineage>
        <taxon>Eukaryota</taxon>
        <taxon>Metazoa</taxon>
        <taxon>Ecdysozoa</taxon>
        <taxon>Arthropoda</taxon>
        <taxon>Hexapoda</taxon>
        <taxon>Collembola</taxon>
        <taxon>Symphypleona</taxon>
        <taxon>Sminthuridae</taxon>
        <taxon>Allacma</taxon>
    </lineage>
</organism>
<evidence type="ECO:0000256" key="1">
    <source>
        <dbReference type="ARBA" id="ARBA00004123"/>
    </source>
</evidence>
<dbReference type="GO" id="GO:0006260">
    <property type="term" value="P:DNA replication"/>
    <property type="evidence" value="ECO:0007669"/>
    <property type="project" value="InterPro"/>
</dbReference>
<evidence type="ECO:0000256" key="2">
    <source>
        <dbReference type="ARBA" id="ARBA00009761"/>
    </source>
</evidence>
<comment type="subcellular location">
    <subcellularLocation>
        <location evidence="1">Nucleus</location>
    </subcellularLocation>
</comment>
<dbReference type="FunFam" id="2.40.50.140:FF:000395">
    <property type="entry name" value="Replication protein A3"/>
    <property type="match status" value="1"/>
</dbReference>
<dbReference type="EMBL" id="CAJVCH010533516">
    <property type="protein sequence ID" value="CAG7824642.1"/>
    <property type="molecule type" value="Genomic_DNA"/>
</dbReference>
<dbReference type="CDD" id="cd04479">
    <property type="entry name" value="RPA3"/>
    <property type="match status" value="1"/>
</dbReference>
<reference evidence="4" key="1">
    <citation type="submission" date="2021-06" db="EMBL/GenBank/DDBJ databases">
        <authorList>
            <person name="Hodson N. C."/>
            <person name="Mongue J. A."/>
            <person name="Jaron S. K."/>
        </authorList>
    </citation>
    <scope>NUCLEOTIDE SEQUENCE</scope>
</reference>
<dbReference type="GO" id="GO:0000724">
    <property type="term" value="P:double-strand break repair via homologous recombination"/>
    <property type="evidence" value="ECO:0007669"/>
    <property type="project" value="TreeGrafter"/>
</dbReference>
<dbReference type="GO" id="GO:0003697">
    <property type="term" value="F:single-stranded DNA binding"/>
    <property type="evidence" value="ECO:0007669"/>
    <property type="project" value="TreeGrafter"/>
</dbReference>
<dbReference type="AlphaFoldDB" id="A0A8J2KWC4"/>
<comment type="caution">
    <text evidence="4">The sequence shown here is derived from an EMBL/GenBank/DDBJ whole genome shotgun (WGS) entry which is preliminary data.</text>
</comment>
<dbReference type="GO" id="GO:0006298">
    <property type="term" value="P:mismatch repair"/>
    <property type="evidence" value="ECO:0007669"/>
    <property type="project" value="TreeGrafter"/>
</dbReference>
<comment type="similarity">
    <text evidence="2">Belongs to the replication factor A protein 3 family.</text>
</comment>
<dbReference type="GO" id="GO:0035861">
    <property type="term" value="C:site of double-strand break"/>
    <property type="evidence" value="ECO:0007669"/>
    <property type="project" value="TreeGrafter"/>
</dbReference>
<dbReference type="GO" id="GO:0006289">
    <property type="term" value="P:nucleotide-excision repair"/>
    <property type="evidence" value="ECO:0007669"/>
    <property type="project" value="TreeGrafter"/>
</dbReference>
<dbReference type="Proteomes" id="UP000708208">
    <property type="component" value="Unassembled WGS sequence"/>
</dbReference>
<accession>A0A8J2KWC4</accession>
<evidence type="ECO:0008006" key="6">
    <source>
        <dbReference type="Google" id="ProtNLM"/>
    </source>
</evidence>
<evidence type="ECO:0000256" key="3">
    <source>
        <dbReference type="ARBA" id="ARBA00023242"/>
    </source>
</evidence>
<dbReference type="GO" id="GO:0005662">
    <property type="term" value="C:DNA replication factor A complex"/>
    <property type="evidence" value="ECO:0007669"/>
    <property type="project" value="TreeGrafter"/>
</dbReference>
<keyword evidence="3" id="KW-0539">Nucleus</keyword>
<proteinExistence type="inferred from homology"/>
<dbReference type="GO" id="GO:0006284">
    <property type="term" value="P:base-excision repair"/>
    <property type="evidence" value="ECO:0007669"/>
    <property type="project" value="TreeGrafter"/>
</dbReference>